<dbReference type="InterPro" id="IPR015919">
    <property type="entry name" value="Cadherin-like_sf"/>
</dbReference>
<proteinExistence type="predicted"/>
<feature type="compositionally biased region" description="Acidic residues" evidence="3">
    <location>
        <begin position="873"/>
        <end position="884"/>
    </location>
</feature>
<dbReference type="Gene3D" id="2.60.40.60">
    <property type="entry name" value="Cadherins"/>
    <property type="match status" value="1"/>
</dbReference>
<feature type="region of interest" description="Disordered" evidence="3">
    <location>
        <begin position="689"/>
        <end position="708"/>
    </location>
</feature>
<feature type="compositionally biased region" description="Polar residues" evidence="3">
    <location>
        <begin position="696"/>
        <end position="708"/>
    </location>
</feature>
<keyword evidence="6" id="KW-1185">Reference proteome</keyword>
<keyword evidence="2" id="KW-1133">Transmembrane helix</keyword>
<name>W9DNV0_METTI</name>
<dbReference type="PROSITE" id="PS50268">
    <property type="entry name" value="CADHERIN_2"/>
    <property type="match status" value="1"/>
</dbReference>
<dbReference type="NCBIfam" id="TIGR04213">
    <property type="entry name" value="PGF_pre_PGF"/>
    <property type="match status" value="1"/>
</dbReference>
<accession>W9DNV0</accession>
<dbReference type="PANTHER" id="PTHR24026">
    <property type="entry name" value="FAT ATYPICAL CADHERIN-RELATED"/>
    <property type="match status" value="1"/>
</dbReference>
<dbReference type="PANTHER" id="PTHR24026:SF126">
    <property type="entry name" value="PROTOCADHERIN FAT 4"/>
    <property type="match status" value="1"/>
</dbReference>
<evidence type="ECO:0000313" key="6">
    <source>
        <dbReference type="Proteomes" id="UP000019483"/>
    </source>
</evidence>
<dbReference type="SMART" id="SM00112">
    <property type="entry name" value="CA"/>
    <property type="match status" value="1"/>
</dbReference>
<evidence type="ECO:0000313" key="5">
    <source>
        <dbReference type="EMBL" id="ETA66685.1"/>
    </source>
</evidence>
<dbReference type="InterPro" id="IPR002126">
    <property type="entry name" value="Cadherin-like_dom"/>
</dbReference>
<dbReference type="EMBL" id="AZAJ01000001">
    <property type="protein sequence ID" value="ETA66685.1"/>
    <property type="molecule type" value="Genomic_DNA"/>
</dbReference>
<keyword evidence="1" id="KW-0812">Transmembrane</keyword>
<dbReference type="GO" id="GO:0007156">
    <property type="term" value="P:homophilic cell adhesion via plasma membrane adhesion molecules"/>
    <property type="evidence" value="ECO:0007669"/>
    <property type="project" value="InterPro"/>
</dbReference>
<organism evidence="5 6">
    <name type="scientific">Methanolobus tindarius DSM 2278</name>
    <dbReference type="NCBI Taxonomy" id="1090322"/>
    <lineage>
        <taxon>Archaea</taxon>
        <taxon>Methanobacteriati</taxon>
        <taxon>Methanobacteriota</taxon>
        <taxon>Stenosarchaea group</taxon>
        <taxon>Methanomicrobia</taxon>
        <taxon>Methanosarcinales</taxon>
        <taxon>Methanosarcinaceae</taxon>
        <taxon>Methanolobus</taxon>
    </lineage>
</organism>
<evidence type="ECO:0000259" key="4">
    <source>
        <dbReference type="PROSITE" id="PS50268"/>
    </source>
</evidence>
<dbReference type="Proteomes" id="UP000019483">
    <property type="component" value="Unassembled WGS sequence"/>
</dbReference>
<feature type="domain" description="Cadherin" evidence="4">
    <location>
        <begin position="388"/>
        <end position="491"/>
    </location>
</feature>
<dbReference type="InterPro" id="IPR026453">
    <property type="entry name" value="PGF_pre_PGF"/>
</dbReference>
<gene>
    <name evidence="5" type="ORF">MettiDRAFT_0084</name>
</gene>
<reference evidence="5 6" key="1">
    <citation type="submission" date="2013-08" db="EMBL/GenBank/DDBJ databases">
        <authorList>
            <consortium name="DOE Joint Genome Institute"/>
            <person name="Eisen J."/>
            <person name="Huntemann M."/>
            <person name="Han J."/>
            <person name="Chen A."/>
            <person name="Kyrpides N."/>
            <person name="Mavromatis K."/>
            <person name="Markowitz V."/>
            <person name="Palaniappan K."/>
            <person name="Ivanova N."/>
            <person name="Schaumberg A."/>
            <person name="Pati A."/>
            <person name="Liolios K."/>
            <person name="Nordberg H.P."/>
            <person name="Cantor M.N."/>
            <person name="Hua S.X."/>
            <person name="Woyke T."/>
        </authorList>
    </citation>
    <scope>NUCLEOTIDE SEQUENCE [LARGE SCALE GENOMIC DNA]</scope>
    <source>
        <strain evidence="5 6">DSM 2278</strain>
    </source>
</reference>
<keyword evidence="2" id="KW-0472">Membrane</keyword>
<evidence type="ECO:0000256" key="2">
    <source>
        <dbReference type="ARBA" id="ARBA00022989"/>
    </source>
</evidence>
<dbReference type="GO" id="GO:0005886">
    <property type="term" value="C:plasma membrane"/>
    <property type="evidence" value="ECO:0007669"/>
    <property type="project" value="UniProtKB-SubCell"/>
</dbReference>
<dbReference type="STRING" id="1090322.MettiDRAFT_0084"/>
<dbReference type="CDD" id="cd11304">
    <property type="entry name" value="Cadherin_repeat"/>
    <property type="match status" value="1"/>
</dbReference>
<dbReference type="AlphaFoldDB" id="W9DNV0"/>
<feature type="region of interest" description="Disordered" evidence="3">
    <location>
        <begin position="862"/>
        <end position="886"/>
    </location>
</feature>
<dbReference type="SUPFAM" id="SSF49313">
    <property type="entry name" value="Cadherin-like"/>
    <property type="match status" value="1"/>
</dbReference>
<dbReference type="GO" id="GO:0005509">
    <property type="term" value="F:calcium ion binding"/>
    <property type="evidence" value="ECO:0007669"/>
    <property type="project" value="InterPro"/>
</dbReference>
<dbReference type="Pfam" id="PF00028">
    <property type="entry name" value="Cadherin"/>
    <property type="match status" value="1"/>
</dbReference>
<sequence>MGRIFNKLVLFLTIFSVVLATLAPAMATGPSYSGLSNVNIPEQTVTIIDSDVTVTNSDGTGFGSGYIEFNLSNSTSYDDLGIQSSGSPTTSGAISVTGSNVYVGTGSSTVQIGTINSTYDGQDGQKLRIDFITESGSVPTNNDFESGDLTGWTTDTSIATVPSTSELLAIMYQTVDGNPDPVGGYDLDNTGDTITQVASIDTNANQGTYALKLSNAGAHSTQAYGYVWGPSAVSSSFTADAGDKILFDWMATNDGDWYVAYALLIDNQNSGSTVLFADQGSTSSWQTEEVTVTQNSNDLQFKFIVGSYDASGGQAVGATMRIDNIRAMLVTDSVVTSLARSITHNYTDGSPSGTVTSGRTLTINAEDADSELSSTTTTLFVYGDAPVFNSGTTFTLSENETNQTMVFYDAQANNSDGGSDDQDITYSITGGDGQSLFDIDSDDGEVRLNSVGVNTLDYEAKTSYSLEIEADDGQAVNGTTTHTITVNVTDVISTLSIGNVNNITCDWGRDFNLNHSILATADPANGVSLNYNVSWIPDGNQGVVDSGDTEWHNQTLSNSTVQEISVLLNGTSTDSSAVNDSDIFTLNITNRDIIITSDPEPSYSVDPGTLVWINASAKGEYNETFVGNAVLTLNGNAIGDPKTVTDGNVSFNTTRSAGGTYNFAVMFYNTSYYYNTSTNRSVLTVNVPEESDSHNRVSTGPSLDPATVSSTDTSVKYVMGGTPVKFDLSGGDDPVMAISFDAKDNEGLIVSKVQVFKERPSDVPAPQGSSYSVMSIDVGASGTISTHNADNIQIRFKVSREWIEENNIDVSTIRMSRYHGEQWNDLPTHQEREEGEYIYFYAETPGFSIFEVVGDEVAETTEQVPASAPSVEELAEEPVEEETPDTPGFTAFAGIVFVSLAFLMRRK</sequence>
<protein>
    <submittedName>
        <fullName evidence="5">Cadherin domain-containing protein</fullName>
    </submittedName>
</protein>
<evidence type="ECO:0000256" key="3">
    <source>
        <dbReference type="SAM" id="MobiDB-lite"/>
    </source>
</evidence>
<evidence type="ECO:0000256" key="1">
    <source>
        <dbReference type="ARBA" id="ARBA00022692"/>
    </source>
</evidence>
<comment type="caution">
    <text evidence="5">The sequence shown here is derived from an EMBL/GenBank/DDBJ whole genome shotgun (WGS) entry which is preliminary data.</text>
</comment>